<protein>
    <submittedName>
        <fullName evidence="1">Uncharacterized protein</fullName>
    </submittedName>
</protein>
<feature type="non-terminal residue" evidence="1">
    <location>
        <position position="221"/>
    </location>
</feature>
<proteinExistence type="predicted"/>
<reference evidence="1" key="1">
    <citation type="journal article" date="2014" name="Front. Microbiol.">
        <title>High frequency of phylogenetically diverse reductive dehalogenase-homologous genes in deep subseafloor sedimentary metagenomes.</title>
        <authorList>
            <person name="Kawai M."/>
            <person name="Futagami T."/>
            <person name="Toyoda A."/>
            <person name="Takaki Y."/>
            <person name="Nishi S."/>
            <person name="Hori S."/>
            <person name="Arai W."/>
            <person name="Tsubouchi T."/>
            <person name="Morono Y."/>
            <person name="Uchiyama I."/>
            <person name="Ito T."/>
            <person name="Fujiyama A."/>
            <person name="Inagaki F."/>
            <person name="Takami H."/>
        </authorList>
    </citation>
    <scope>NUCLEOTIDE SEQUENCE</scope>
    <source>
        <strain evidence="1">Expedition CK06-06</strain>
    </source>
</reference>
<name>X1KF50_9ZZZZ</name>
<sequence>WPFATSETLSDLLKEGKWLLFDTGGGAAEDLQFGRSVDLLSLDGRFERYGYTRREAHSWPCFEAYTGEYYYKLDNEQLQSEVKSHYLLDLYSLIRELFEVNFHKDLGLDLIVNAPFYGIIESYDFVEQKCKIQVKFHKDIKALATTAIVRRGESGDTPVRDKASSPIELEEAEKLDEYMRLWIKQLDLLNATPADYLFVCLIQTAPTVLDIETPSFPPQIS</sequence>
<accession>X1KF50</accession>
<dbReference type="EMBL" id="BARU01041530">
    <property type="protein sequence ID" value="GAH88784.1"/>
    <property type="molecule type" value="Genomic_DNA"/>
</dbReference>
<dbReference type="AlphaFoldDB" id="X1KF50"/>
<feature type="non-terminal residue" evidence="1">
    <location>
        <position position="1"/>
    </location>
</feature>
<evidence type="ECO:0000313" key="1">
    <source>
        <dbReference type="EMBL" id="GAH88784.1"/>
    </source>
</evidence>
<comment type="caution">
    <text evidence="1">The sequence shown here is derived from an EMBL/GenBank/DDBJ whole genome shotgun (WGS) entry which is preliminary data.</text>
</comment>
<gene>
    <name evidence="1" type="ORF">S03H2_64013</name>
</gene>
<organism evidence="1">
    <name type="scientific">marine sediment metagenome</name>
    <dbReference type="NCBI Taxonomy" id="412755"/>
    <lineage>
        <taxon>unclassified sequences</taxon>
        <taxon>metagenomes</taxon>
        <taxon>ecological metagenomes</taxon>
    </lineage>
</organism>